<feature type="compositionally biased region" description="Basic and acidic residues" evidence="2">
    <location>
        <begin position="58"/>
        <end position="71"/>
    </location>
</feature>
<feature type="coiled-coil region" evidence="1">
    <location>
        <begin position="112"/>
        <end position="189"/>
    </location>
</feature>
<dbReference type="EMBL" id="OX465082">
    <property type="protein sequence ID" value="CAI9290595.1"/>
    <property type="molecule type" value="Genomic_DNA"/>
</dbReference>
<name>A0AA35ZDK9_LACSI</name>
<keyword evidence="1" id="KW-0175">Coiled coil</keyword>
<feature type="compositionally biased region" description="Polar residues" evidence="2">
    <location>
        <begin position="1"/>
        <end position="26"/>
    </location>
</feature>
<evidence type="ECO:0000256" key="1">
    <source>
        <dbReference type="SAM" id="Coils"/>
    </source>
</evidence>
<dbReference type="AlphaFoldDB" id="A0AA35ZDK9"/>
<dbReference type="Proteomes" id="UP001177003">
    <property type="component" value="Chromosome 6"/>
</dbReference>
<organism evidence="3 4">
    <name type="scientific">Lactuca saligna</name>
    <name type="common">Willowleaf lettuce</name>
    <dbReference type="NCBI Taxonomy" id="75948"/>
    <lineage>
        <taxon>Eukaryota</taxon>
        <taxon>Viridiplantae</taxon>
        <taxon>Streptophyta</taxon>
        <taxon>Embryophyta</taxon>
        <taxon>Tracheophyta</taxon>
        <taxon>Spermatophyta</taxon>
        <taxon>Magnoliopsida</taxon>
        <taxon>eudicotyledons</taxon>
        <taxon>Gunneridae</taxon>
        <taxon>Pentapetalae</taxon>
        <taxon>asterids</taxon>
        <taxon>campanulids</taxon>
        <taxon>Asterales</taxon>
        <taxon>Asteraceae</taxon>
        <taxon>Cichorioideae</taxon>
        <taxon>Cichorieae</taxon>
        <taxon>Lactucinae</taxon>
        <taxon>Lactuca</taxon>
    </lineage>
</organism>
<protein>
    <submittedName>
        <fullName evidence="3">Uncharacterized protein</fullName>
    </submittedName>
</protein>
<reference evidence="3" key="1">
    <citation type="submission" date="2023-04" db="EMBL/GenBank/DDBJ databases">
        <authorList>
            <person name="Vijverberg K."/>
            <person name="Xiong W."/>
            <person name="Schranz E."/>
        </authorList>
    </citation>
    <scope>NUCLEOTIDE SEQUENCE</scope>
</reference>
<proteinExistence type="predicted"/>
<feature type="compositionally biased region" description="Polar residues" evidence="2">
    <location>
        <begin position="91"/>
        <end position="106"/>
    </location>
</feature>
<accession>A0AA35ZDK9</accession>
<evidence type="ECO:0000313" key="4">
    <source>
        <dbReference type="Proteomes" id="UP001177003"/>
    </source>
</evidence>
<evidence type="ECO:0000256" key="2">
    <source>
        <dbReference type="SAM" id="MobiDB-lite"/>
    </source>
</evidence>
<evidence type="ECO:0000313" key="3">
    <source>
        <dbReference type="EMBL" id="CAI9290595.1"/>
    </source>
</evidence>
<feature type="region of interest" description="Disordered" evidence="2">
    <location>
        <begin position="1"/>
        <end position="106"/>
    </location>
</feature>
<sequence length="217" mass="24297">MLTPISVSSNILQQSRKHPSSGQRELTPTMVRFIDEAEKPAKRGKKPETHNKAQVSKPTKEKTPKKQKSDKAVTSPPPLKKLKKPARRLILQSSTKAIEASTSQCQQASLPVDASTKECKELTIKVDKLDSNAQLFLDSLQSERSSLEATRQEIEAENASLHANVNDHLTQLEAELAVENRIMDELDRRTSQLKKQNYKLCSATTELNDLKSEKEVI</sequence>
<keyword evidence="4" id="KW-1185">Reference proteome</keyword>
<gene>
    <name evidence="3" type="ORF">LSALG_LOCUS29782</name>
</gene>
<feature type="compositionally biased region" description="Basic and acidic residues" evidence="2">
    <location>
        <begin position="33"/>
        <end position="51"/>
    </location>
</feature>